<evidence type="ECO:0000256" key="2">
    <source>
        <dbReference type="ARBA" id="ARBA00006706"/>
    </source>
</evidence>
<proteinExistence type="inferred from homology"/>
<protein>
    <recommendedName>
        <fullName evidence="11">ALA-interacting subunit</fullName>
    </recommendedName>
</protein>
<keyword evidence="6 8" id="KW-0472">Membrane</keyword>
<evidence type="ECO:0000256" key="4">
    <source>
        <dbReference type="ARBA" id="ARBA00022692"/>
    </source>
</evidence>
<dbReference type="Pfam" id="PF03381">
    <property type="entry name" value="CDC50"/>
    <property type="match status" value="1"/>
</dbReference>
<evidence type="ECO:0000313" key="9">
    <source>
        <dbReference type="EMBL" id="KAK5826910.1"/>
    </source>
</evidence>
<evidence type="ECO:0000256" key="8">
    <source>
        <dbReference type="SAM" id="Phobius"/>
    </source>
</evidence>
<comment type="similarity">
    <text evidence="2 7">Belongs to the FPP/GGPP synthase family.</text>
</comment>
<feature type="transmembrane region" description="Helical" evidence="8">
    <location>
        <begin position="290"/>
        <end position="312"/>
    </location>
</feature>
<dbReference type="InterPro" id="IPR005045">
    <property type="entry name" value="CDC50/LEM3_fam"/>
</dbReference>
<dbReference type="InterPro" id="IPR008949">
    <property type="entry name" value="Isoprenoid_synthase_dom_sf"/>
</dbReference>
<reference evidence="9 10" key="1">
    <citation type="submission" date="2023-03" db="EMBL/GenBank/DDBJ databases">
        <title>WGS of Gossypium arboreum.</title>
        <authorList>
            <person name="Yu D."/>
        </authorList>
    </citation>
    <scope>NUCLEOTIDE SEQUENCE [LARGE SCALE GENOMIC DNA]</scope>
    <source>
        <tissue evidence="9">Leaf</tissue>
    </source>
</reference>
<organism evidence="9 10">
    <name type="scientific">Gossypium arboreum</name>
    <name type="common">Tree cotton</name>
    <name type="synonym">Gossypium nanking</name>
    <dbReference type="NCBI Taxonomy" id="29729"/>
    <lineage>
        <taxon>Eukaryota</taxon>
        <taxon>Viridiplantae</taxon>
        <taxon>Streptophyta</taxon>
        <taxon>Embryophyta</taxon>
        <taxon>Tracheophyta</taxon>
        <taxon>Spermatophyta</taxon>
        <taxon>Magnoliopsida</taxon>
        <taxon>eudicotyledons</taxon>
        <taxon>Gunneridae</taxon>
        <taxon>Pentapetalae</taxon>
        <taxon>rosids</taxon>
        <taxon>malvids</taxon>
        <taxon>Malvales</taxon>
        <taxon>Malvaceae</taxon>
        <taxon>Malvoideae</taxon>
        <taxon>Gossypium</taxon>
    </lineage>
</organism>
<evidence type="ECO:0000313" key="10">
    <source>
        <dbReference type="Proteomes" id="UP001358586"/>
    </source>
</evidence>
<feature type="transmembrane region" description="Helical" evidence="8">
    <location>
        <begin position="34"/>
        <end position="54"/>
    </location>
</feature>
<gene>
    <name evidence="9" type="ORF">PVK06_021843</name>
</gene>
<evidence type="ECO:0000256" key="5">
    <source>
        <dbReference type="ARBA" id="ARBA00022989"/>
    </source>
</evidence>
<name>A0ABR0PR41_GOSAR</name>
<dbReference type="PANTHER" id="PTHR10926:SF29">
    <property type="entry name" value="ALA-INTERACTING SUBUNIT 2-RELATED"/>
    <property type="match status" value="1"/>
</dbReference>
<dbReference type="Pfam" id="PF00348">
    <property type="entry name" value="polyprenyl_synt"/>
    <property type="match status" value="1"/>
</dbReference>
<dbReference type="SUPFAM" id="SSF48576">
    <property type="entry name" value="Terpenoid synthases"/>
    <property type="match status" value="1"/>
</dbReference>
<sequence>MDTDRERHSARETAFYLFTQQSLPACKPVLTPGWVIAIFLFMGVIFIPVGLVTLRASHCVVEIVDRYDIDCVPESSRMDKVSYIRDDSIPKNCSRFMKVHKYMKAPIYIYYQLDNYYQNHRRYVKSRSDKQLLDGQKYHDTSSCQPVESNNNRPIVPCGLIAWSLFNDTFEFIREGAELKVNRKNIAWKSDRGHKFGKNVYPFNFQNGTLIGGGKLNPEIPLSDQEDLIVWMRTSALPSFRKLYGRIEEDLDVDDVVVVNLTNNYNTYSFGGKKKLVLSTSSWLGGKNDFLGHACVFVGCSSLTLAIIFMLLHVKYRRTDIISSYVIKGVNRVIIVPFAGLMETRVIYLGTGKAFQGDSDKIDIHSSFLIDDVLDFTGTSASLGKGSLSDIRQGVVTAPILFAMEEFPRLKSVIQQGFDNPANVDTALEYLWKNRGIQRSKELAIKHANLVAAAIDSLPESSNIDVTKSRQALINLTRILVTRNK</sequence>
<comment type="caution">
    <text evidence="9">The sequence shown here is derived from an EMBL/GenBank/DDBJ whole genome shotgun (WGS) entry which is preliminary data.</text>
</comment>
<keyword evidence="10" id="KW-1185">Reference proteome</keyword>
<dbReference type="Gene3D" id="1.10.600.10">
    <property type="entry name" value="Farnesyl Diphosphate Synthase"/>
    <property type="match status" value="1"/>
</dbReference>
<dbReference type="InterPro" id="IPR000092">
    <property type="entry name" value="Polyprenyl_synt"/>
</dbReference>
<comment type="subcellular location">
    <subcellularLocation>
        <location evidence="1">Membrane</location>
    </subcellularLocation>
</comment>
<evidence type="ECO:0000256" key="6">
    <source>
        <dbReference type="ARBA" id="ARBA00023136"/>
    </source>
</evidence>
<dbReference type="PANTHER" id="PTHR10926">
    <property type="entry name" value="CELL CYCLE CONTROL PROTEIN 50"/>
    <property type="match status" value="1"/>
</dbReference>
<evidence type="ECO:0000256" key="1">
    <source>
        <dbReference type="ARBA" id="ARBA00004370"/>
    </source>
</evidence>
<evidence type="ECO:0000256" key="7">
    <source>
        <dbReference type="RuleBase" id="RU004466"/>
    </source>
</evidence>
<keyword evidence="7" id="KW-0808">Transferase</keyword>
<evidence type="ECO:0008006" key="11">
    <source>
        <dbReference type="Google" id="ProtNLM"/>
    </source>
</evidence>
<comment type="similarity">
    <text evidence="3">Belongs to the CDC50/LEM3 family.</text>
</comment>
<evidence type="ECO:0000256" key="3">
    <source>
        <dbReference type="ARBA" id="ARBA00009457"/>
    </source>
</evidence>
<keyword evidence="4 8" id="KW-0812">Transmembrane</keyword>
<accession>A0ABR0PR41</accession>
<dbReference type="Proteomes" id="UP001358586">
    <property type="component" value="Chromosome 6"/>
</dbReference>
<dbReference type="EMBL" id="JARKNE010000006">
    <property type="protein sequence ID" value="KAK5826910.1"/>
    <property type="molecule type" value="Genomic_DNA"/>
</dbReference>
<keyword evidence="5 8" id="KW-1133">Transmembrane helix</keyword>